<name>E4ZY19_LEPMJ</name>
<feature type="compositionally biased region" description="Basic and acidic residues" evidence="1">
    <location>
        <begin position="1"/>
        <end position="10"/>
    </location>
</feature>
<reference evidence="3" key="1">
    <citation type="journal article" date="2011" name="Nat. Commun.">
        <title>Effector diversification within compartments of the Leptosphaeria maculans genome affected by Repeat-Induced Point mutations.</title>
        <authorList>
            <person name="Rouxel T."/>
            <person name="Grandaubert J."/>
            <person name="Hane J.K."/>
            <person name="Hoede C."/>
            <person name="van de Wouw A.P."/>
            <person name="Couloux A."/>
            <person name="Dominguez V."/>
            <person name="Anthouard V."/>
            <person name="Bally P."/>
            <person name="Bourras S."/>
            <person name="Cozijnsen A.J."/>
            <person name="Ciuffetti L.M."/>
            <person name="Degrave A."/>
            <person name="Dilmaghani A."/>
            <person name="Duret L."/>
            <person name="Fudal I."/>
            <person name="Goodwin S.B."/>
            <person name="Gout L."/>
            <person name="Glaser N."/>
            <person name="Linglin J."/>
            <person name="Kema G.H.J."/>
            <person name="Lapalu N."/>
            <person name="Lawrence C.B."/>
            <person name="May K."/>
            <person name="Meyer M."/>
            <person name="Ollivier B."/>
            <person name="Poulain J."/>
            <person name="Schoch C.L."/>
            <person name="Simon A."/>
            <person name="Spatafora J.W."/>
            <person name="Stachowiak A."/>
            <person name="Turgeon B.G."/>
            <person name="Tyler B.M."/>
            <person name="Vincent D."/>
            <person name="Weissenbach J."/>
            <person name="Amselem J."/>
            <person name="Quesneville H."/>
            <person name="Oliver R.P."/>
            <person name="Wincker P."/>
            <person name="Balesdent M.-H."/>
            <person name="Howlett B.J."/>
        </authorList>
    </citation>
    <scope>NUCLEOTIDE SEQUENCE [LARGE SCALE GENOMIC DNA]</scope>
    <source>
        <strain evidence="3">JN3 / isolate v23.1.3 / race Av1-4-5-6-7-8</strain>
    </source>
</reference>
<evidence type="ECO:0000313" key="3">
    <source>
        <dbReference type="Proteomes" id="UP000002668"/>
    </source>
</evidence>
<evidence type="ECO:0000313" key="2">
    <source>
        <dbReference type="EMBL" id="CBX96264.1"/>
    </source>
</evidence>
<dbReference type="eggNOG" id="ENOG502RHYS">
    <property type="taxonomic scope" value="Eukaryota"/>
</dbReference>
<keyword evidence="3" id="KW-1185">Reference proteome</keyword>
<dbReference type="InParanoid" id="E4ZY19"/>
<protein>
    <submittedName>
        <fullName evidence="2">Predicted protein</fullName>
    </submittedName>
</protein>
<dbReference type="OrthoDB" id="3797732at2759"/>
<feature type="compositionally biased region" description="Polar residues" evidence="1">
    <location>
        <begin position="41"/>
        <end position="52"/>
    </location>
</feature>
<organism evidence="3">
    <name type="scientific">Leptosphaeria maculans (strain JN3 / isolate v23.1.3 / race Av1-4-5-6-7-8)</name>
    <name type="common">Blackleg fungus</name>
    <name type="synonym">Phoma lingam</name>
    <dbReference type="NCBI Taxonomy" id="985895"/>
    <lineage>
        <taxon>Eukaryota</taxon>
        <taxon>Fungi</taxon>
        <taxon>Dikarya</taxon>
        <taxon>Ascomycota</taxon>
        <taxon>Pezizomycotina</taxon>
        <taxon>Dothideomycetes</taxon>
        <taxon>Pleosporomycetidae</taxon>
        <taxon>Pleosporales</taxon>
        <taxon>Pleosporineae</taxon>
        <taxon>Leptosphaeriaceae</taxon>
        <taxon>Plenodomus</taxon>
        <taxon>Plenodomus lingam/Leptosphaeria maculans species complex</taxon>
    </lineage>
</organism>
<dbReference type="VEuPathDB" id="FungiDB:LEMA_P111830.1"/>
<evidence type="ECO:0000256" key="1">
    <source>
        <dbReference type="SAM" id="MobiDB-lite"/>
    </source>
</evidence>
<gene>
    <name evidence="2" type="ORF">LEMA_P111830.1</name>
</gene>
<dbReference type="Proteomes" id="UP000002668">
    <property type="component" value="Genome"/>
</dbReference>
<accession>E4ZY19</accession>
<dbReference type="OMA" id="FSINHAR"/>
<sequence length="428" mass="46040">MARLSVEHYKSNPNTPRPERKTNRLRNLLKHRPSSSTSSSPALLTKTQSPSSPVMPPTVQPGFELIGVLPSERSSTETEHRKLDRMGPTLSEMLREDLKDCGSKDTATPITVPAGHETPAKFHTDCPGLKQIETGALGSPSLGTAFHNAMEIGSSPPAPLSRSSAKNGSEAGVTPFKRFSQAAGLLRDISVPTLGQLKNVAFHLVLADLSTLDTNDSFMTCDDHDSHLKSSASNIFDDNDSLSQGIREYVASKIAEAIKDHDVKLSNAQQDIVAMQMQLNVKINYSTLALNTLIQLLNRDSPPIDLWTSPKSIGPFSINHARTATLLQSATLAFLALAMLLAVLSGPKELSLVLWQSAVILGSYAAALKYFGCAGHVERDLLLAPVLYCAEEFRAWGRMVLAEMVVEGGEMNDGVAMASMASAAGHSE</sequence>
<dbReference type="HOGENOM" id="CLU_641035_0_0_1"/>
<dbReference type="EMBL" id="FP929128">
    <property type="protein sequence ID" value="CBX96264.1"/>
    <property type="molecule type" value="Genomic_DNA"/>
</dbReference>
<feature type="compositionally biased region" description="Basic residues" evidence="1">
    <location>
        <begin position="23"/>
        <end position="33"/>
    </location>
</feature>
<feature type="region of interest" description="Disordered" evidence="1">
    <location>
        <begin position="1"/>
        <end position="60"/>
    </location>
</feature>
<dbReference type="AlphaFoldDB" id="E4ZY19"/>
<proteinExistence type="predicted"/>